<feature type="signal peptide" evidence="5">
    <location>
        <begin position="1"/>
        <end position="22"/>
    </location>
</feature>
<evidence type="ECO:0000313" key="7">
    <source>
        <dbReference type="EMBL" id="CAK1591400.1"/>
    </source>
</evidence>
<dbReference type="SMART" id="SM00020">
    <property type="entry name" value="Tryp_SPc"/>
    <property type="match status" value="1"/>
</dbReference>
<name>A0AAV1L9C6_9NEOP</name>
<dbReference type="AlphaFoldDB" id="A0AAV1L9C6"/>
<proteinExistence type="predicted"/>
<evidence type="ECO:0000256" key="2">
    <source>
        <dbReference type="ARBA" id="ARBA00022801"/>
    </source>
</evidence>
<feature type="domain" description="Peptidase S1" evidence="6">
    <location>
        <begin position="207"/>
        <end position="449"/>
    </location>
</feature>
<dbReference type="CDD" id="cd00190">
    <property type="entry name" value="Tryp_SPc"/>
    <property type="match status" value="1"/>
</dbReference>
<dbReference type="InterPro" id="IPR043504">
    <property type="entry name" value="Peptidase_S1_PA_chymotrypsin"/>
</dbReference>
<dbReference type="Gene3D" id="2.40.10.10">
    <property type="entry name" value="Trypsin-like serine proteases"/>
    <property type="match status" value="1"/>
</dbReference>
<evidence type="ECO:0000256" key="4">
    <source>
        <dbReference type="ARBA" id="ARBA00023157"/>
    </source>
</evidence>
<dbReference type="SUPFAM" id="SSF50494">
    <property type="entry name" value="Trypsin-like serine proteases"/>
    <property type="match status" value="1"/>
</dbReference>
<dbReference type="PANTHER" id="PTHR24276">
    <property type="entry name" value="POLYSERASE-RELATED"/>
    <property type="match status" value="1"/>
</dbReference>
<evidence type="ECO:0000256" key="1">
    <source>
        <dbReference type="ARBA" id="ARBA00022670"/>
    </source>
</evidence>
<accession>A0AAV1L9C6</accession>
<evidence type="ECO:0000256" key="5">
    <source>
        <dbReference type="SAM" id="SignalP"/>
    </source>
</evidence>
<evidence type="ECO:0000259" key="6">
    <source>
        <dbReference type="PROSITE" id="PS50240"/>
    </source>
</evidence>
<keyword evidence="4" id="KW-1015">Disulfide bond</keyword>
<keyword evidence="3" id="KW-0720">Serine protease</keyword>
<keyword evidence="5" id="KW-0732">Signal</keyword>
<evidence type="ECO:0000256" key="3">
    <source>
        <dbReference type="ARBA" id="ARBA00022825"/>
    </source>
</evidence>
<dbReference type="EMBL" id="CAVLGL010000086">
    <property type="protein sequence ID" value="CAK1591400.1"/>
    <property type="molecule type" value="Genomic_DNA"/>
</dbReference>
<dbReference type="PROSITE" id="PS50240">
    <property type="entry name" value="TRYPSIN_DOM"/>
    <property type="match status" value="1"/>
</dbReference>
<keyword evidence="8" id="KW-1185">Reference proteome</keyword>
<dbReference type="GO" id="GO:0004252">
    <property type="term" value="F:serine-type endopeptidase activity"/>
    <property type="evidence" value="ECO:0007669"/>
    <property type="project" value="InterPro"/>
</dbReference>
<keyword evidence="1" id="KW-0645">Protease</keyword>
<sequence>MFNIFKRFILYWFLSSFVGLNALVELPQVEVNDLIITEKLIRTSTNSILSILKFVKPENSSRIKEYSILHRYFVSVTLEDSNNLKRIARLTRVDHKKFNNSTKNLTAIVNELLNENLYEPKSNETAAEDHDNDVIQYVDRFLAKLEALKELYGVDKVFTDINTNIIKLFKEANESQLIPETNNLTSQVVNNTVIASNEFWEPSGRRIYKGERTKIKHFPFMASIHIFNTFQCAGSIIKSDLIISASSCLQLAWNNRFYRENPAFLSVRVGSSFYTGGGENIPVLEIYFHPDYNPKSLRNNICLLRLIRHIKFRPKNRRKVRKILIDKKPWNLPVDIPGVTIIGWGAKGPSNILADPWKNILSYASLDVYPLKECQEVYSREYVTRKNFCAGFFSKGGGACNRDVGAPGVVDGILMGVVSFGSPTCGTPDAPTVFTKLGYYSHWIEQIMKLDVPHTKKKTTLKYDFTPHIITTPSTTTTIKLRLLKKGEKAPYYPIGDENFLRNYDDKLFQEFVTSVFSSDELGEYENKVKYQNSFNKQAKDIAGKNINVKKELINPITEKYTTVAYNDNSNKSHILFTVGYAPESEEYVSTTAYVPKIDDDFETEEYFYTTEYTPEAQESFHKTKYIPVQEHTPKIERNLQVTNYAPIKENHFTKLTTSKPIDTPKEIFLELATESSDDSNDSDQLQSGIKNAISFNKSTEDSISGDISDVPEEQAIAELLDEIDLNQILKELSPNLTIPSKSSFQSLSKDSTRNRFVISHTTTETPFKKNNKNNLRNLNFQNDVNGENDSVLTSLYLSDNEKQDKTNQYIGDIGMINGKKDILNTHQESIKKDSVPRACKDCNKMYNLVPKSQFYKIISQVLRAANINKNIDT</sequence>
<protein>
    <recommendedName>
        <fullName evidence="6">Peptidase S1 domain-containing protein</fullName>
    </recommendedName>
</protein>
<dbReference type="GO" id="GO:0006508">
    <property type="term" value="P:proteolysis"/>
    <property type="evidence" value="ECO:0007669"/>
    <property type="project" value="UniProtKB-KW"/>
</dbReference>
<dbReference type="InterPro" id="IPR009003">
    <property type="entry name" value="Peptidase_S1_PA"/>
</dbReference>
<gene>
    <name evidence="7" type="ORF">PARMNEM_LOCUS11649</name>
</gene>
<dbReference type="InterPro" id="IPR050430">
    <property type="entry name" value="Peptidase_S1"/>
</dbReference>
<feature type="chain" id="PRO_5043819090" description="Peptidase S1 domain-containing protein" evidence="5">
    <location>
        <begin position="23"/>
        <end position="874"/>
    </location>
</feature>
<comment type="caution">
    <text evidence="7">The sequence shown here is derived from an EMBL/GenBank/DDBJ whole genome shotgun (WGS) entry which is preliminary data.</text>
</comment>
<dbReference type="Pfam" id="PF00089">
    <property type="entry name" value="Trypsin"/>
    <property type="match status" value="1"/>
</dbReference>
<keyword evidence="2" id="KW-0378">Hydrolase</keyword>
<organism evidence="7 8">
    <name type="scientific">Parnassius mnemosyne</name>
    <name type="common">clouded apollo</name>
    <dbReference type="NCBI Taxonomy" id="213953"/>
    <lineage>
        <taxon>Eukaryota</taxon>
        <taxon>Metazoa</taxon>
        <taxon>Ecdysozoa</taxon>
        <taxon>Arthropoda</taxon>
        <taxon>Hexapoda</taxon>
        <taxon>Insecta</taxon>
        <taxon>Pterygota</taxon>
        <taxon>Neoptera</taxon>
        <taxon>Endopterygota</taxon>
        <taxon>Lepidoptera</taxon>
        <taxon>Glossata</taxon>
        <taxon>Ditrysia</taxon>
        <taxon>Papilionoidea</taxon>
        <taxon>Papilionidae</taxon>
        <taxon>Parnassiinae</taxon>
        <taxon>Parnassini</taxon>
        <taxon>Parnassius</taxon>
        <taxon>Driopa</taxon>
    </lineage>
</organism>
<dbReference type="InterPro" id="IPR001254">
    <property type="entry name" value="Trypsin_dom"/>
</dbReference>
<reference evidence="7 8" key="1">
    <citation type="submission" date="2023-11" db="EMBL/GenBank/DDBJ databases">
        <authorList>
            <person name="Hedman E."/>
            <person name="Englund M."/>
            <person name="Stromberg M."/>
            <person name="Nyberg Akerstrom W."/>
            <person name="Nylinder S."/>
            <person name="Jareborg N."/>
            <person name="Kallberg Y."/>
            <person name="Kronander E."/>
        </authorList>
    </citation>
    <scope>NUCLEOTIDE SEQUENCE [LARGE SCALE GENOMIC DNA]</scope>
</reference>
<evidence type="ECO:0000313" key="8">
    <source>
        <dbReference type="Proteomes" id="UP001314205"/>
    </source>
</evidence>
<dbReference type="PANTHER" id="PTHR24276:SF91">
    <property type="entry name" value="AT26814P-RELATED"/>
    <property type="match status" value="1"/>
</dbReference>
<dbReference type="Proteomes" id="UP001314205">
    <property type="component" value="Unassembled WGS sequence"/>
</dbReference>